<organism evidence="3 4">
    <name type="scientific">Anthropogastromicrobium aceti</name>
    <dbReference type="NCBI Taxonomy" id="2981768"/>
    <lineage>
        <taxon>Bacteria</taxon>
        <taxon>Bacillati</taxon>
        <taxon>Bacillota</taxon>
        <taxon>Clostridia</taxon>
        <taxon>Lachnospirales</taxon>
        <taxon>Lachnospiraceae</taxon>
        <taxon>Anthropogastromicrobium</taxon>
    </lineage>
</organism>
<gene>
    <name evidence="3" type="ORF">LKD48_04165</name>
</gene>
<feature type="chain" id="PRO_5042215692" evidence="1">
    <location>
        <begin position="38"/>
        <end position="527"/>
    </location>
</feature>
<dbReference type="PANTHER" id="PTHR35788:SF1">
    <property type="entry name" value="EXPORTED PROTEIN"/>
    <property type="match status" value="1"/>
</dbReference>
<accession>A0AAE3E390</accession>
<evidence type="ECO:0000313" key="3">
    <source>
        <dbReference type="EMBL" id="MCC2220843.1"/>
    </source>
</evidence>
<dbReference type="EMBL" id="JAJEQN010000007">
    <property type="protein sequence ID" value="MCC2220843.1"/>
    <property type="molecule type" value="Genomic_DNA"/>
</dbReference>
<evidence type="ECO:0000259" key="2">
    <source>
        <dbReference type="Pfam" id="PF12229"/>
    </source>
</evidence>
<dbReference type="InterPro" id="IPR022029">
    <property type="entry name" value="YoaR-like_PG-bd"/>
</dbReference>
<proteinExistence type="predicted"/>
<name>A0AAE3E390_9FIRM</name>
<dbReference type="AlphaFoldDB" id="A0AAE3E390"/>
<feature type="signal peptide" evidence="1">
    <location>
        <begin position="1"/>
        <end position="37"/>
    </location>
</feature>
<dbReference type="InterPro" id="IPR052913">
    <property type="entry name" value="Glycopeptide_resist_protein"/>
</dbReference>
<sequence length="527" mass="58641">MFYYKNKNDKKKRILAGAVAVIIVLAMIASMVVSAFAEETQGQVQAKSYDLKFNKKTTGVFGRSVSYEGISLEGKTYDEAVSEINEYANDRLTRYMQLDVLGYKYDYDGSSFSTTWANPDVVSQLSNMTLEGNLIEQYKKQKDLDQSPIDLDLQFTVDEDAVRSTVAEYTSHFYKDPQNATVTRENGQFVVTEGVTGVSFDTDAIAAELLAKIEDFSTADSIQYSFPFTETPPTYDSSYFNFSPTPLGSYTTTRLGDEPRTNNIRISAQNLNGNVIYPGETASTLKMFHDVTEENGYQMGLGYELGKVVPSMGGGICQTTTTLYNAVIRAELTVVSRKSHSMIVSYVEPALDATVDYKSGLDFTFTNTLNYPIYIESYVDGDSVTVNIWGVEERAANRTIAFTSTRTTDFVWKDPLYVQRVDDVNCKVGNVNVVYKQKTLTDPHPGFTAQSYKHVYIDGVEQSVELLNTSVYGPASGELIHASDCTIQARPNEVPTGSSWATLPNIGIAFTIDTYTLSGEQWPYYPY</sequence>
<dbReference type="Pfam" id="PF04294">
    <property type="entry name" value="VanW"/>
    <property type="match status" value="1"/>
</dbReference>
<dbReference type="RefSeq" id="WP_308731285.1">
    <property type="nucleotide sequence ID" value="NZ_JAJEQN010000007.1"/>
</dbReference>
<keyword evidence="4" id="KW-1185">Reference proteome</keyword>
<feature type="domain" description="YoaR-like putative peptidoglycan binding" evidence="2">
    <location>
        <begin position="127"/>
        <end position="215"/>
    </location>
</feature>
<keyword evidence="1" id="KW-0732">Signal</keyword>
<comment type="caution">
    <text evidence="3">The sequence shown here is derived from an EMBL/GenBank/DDBJ whole genome shotgun (WGS) entry which is preliminary data.</text>
</comment>
<evidence type="ECO:0000313" key="4">
    <source>
        <dbReference type="Proteomes" id="UP001198200"/>
    </source>
</evidence>
<evidence type="ECO:0000256" key="1">
    <source>
        <dbReference type="SAM" id="SignalP"/>
    </source>
</evidence>
<protein>
    <submittedName>
        <fullName evidence="3">VanW family protein</fullName>
    </submittedName>
</protein>
<dbReference type="PANTHER" id="PTHR35788">
    <property type="entry name" value="EXPORTED PROTEIN-RELATED"/>
    <property type="match status" value="1"/>
</dbReference>
<dbReference type="Proteomes" id="UP001198200">
    <property type="component" value="Unassembled WGS sequence"/>
</dbReference>
<dbReference type="Pfam" id="PF12229">
    <property type="entry name" value="PG_binding_4"/>
    <property type="match status" value="1"/>
</dbReference>
<dbReference type="InterPro" id="IPR007391">
    <property type="entry name" value="Vancomycin_resist_VanW"/>
</dbReference>
<reference evidence="3 4" key="1">
    <citation type="submission" date="2021-10" db="EMBL/GenBank/DDBJ databases">
        <title>Anaerobic single-cell dispensing facilitates the cultivation of human gut bacteria.</title>
        <authorList>
            <person name="Afrizal A."/>
        </authorList>
    </citation>
    <scope>NUCLEOTIDE SEQUENCE [LARGE SCALE GENOMIC DNA]</scope>
    <source>
        <strain evidence="3 4">CLA-AA-H224</strain>
    </source>
</reference>